<proteinExistence type="inferred from homology"/>
<comment type="caution">
    <text evidence="7">The sequence shown here is derived from an EMBL/GenBank/DDBJ whole genome shotgun (WGS) entry which is preliminary data.</text>
</comment>
<dbReference type="InterPro" id="IPR011250">
    <property type="entry name" value="OMP/PagP_B-barrel"/>
</dbReference>
<dbReference type="GO" id="GO:0016020">
    <property type="term" value="C:membrane"/>
    <property type="evidence" value="ECO:0007669"/>
    <property type="project" value="UniProtKB-SubCell"/>
</dbReference>
<organism evidence="7 8">
    <name type="scientific">Pontibaca salina</name>
    <dbReference type="NCBI Taxonomy" id="2795731"/>
    <lineage>
        <taxon>Bacteria</taxon>
        <taxon>Pseudomonadati</taxon>
        <taxon>Pseudomonadota</taxon>
        <taxon>Alphaproteobacteria</taxon>
        <taxon>Rhodobacterales</taxon>
        <taxon>Roseobacteraceae</taxon>
        <taxon>Pontibaca</taxon>
    </lineage>
</organism>
<sequence>MKKYLNTVAISSLLAAPAFAGNLQEPSVEPIIATPVQVQPISDWTGFYLGAQLGYGDAWTSPVGVALDGGFAGVHAGYLHDFGDFVLGGELDYDRSDISQNLGGTELKIDKVARLKLIGGYDLGKGLVYATAGVFNGNLKVSEPGFSESDDDNGWVLGGGYKHKFSENWIGGVEALHHKISDLGGELDGLDLKATTISARISYKF</sequence>
<dbReference type="InterPro" id="IPR027385">
    <property type="entry name" value="Beta-barrel_OMP"/>
</dbReference>
<comment type="similarity">
    <text evidence="4">Belongs to the Omp25/RopB family.</text>
</comment>
<feature type="chain" id="PRO_5037256352" evidence="5">
    <location>
        <begin position="21"/>
        <end position="205"/>
    </location>
</feature>
<feature type="signal peptide" evidence="5">
    <location>
        <begin position="1"/>
        <end position="20"/>
    </location>
</feature>
<evidence type="ECO:0000256" key="2">
    <source>
        <dbReference type="ARBA" id="ARBA00022729"/>
    </source>
</evidence>
<dbReference type="PANTHER" id="PTHR34001">
    <property type="entry name" value="BLL7405 PROTEIN"/>
    <property type="match status" value="1"/>
</dbReference>
<dbReference type="Pfam" id="PF13505">
    <property type="entry name" value="OMP_b-brl"/>
    <property type="match status" value="1"/>
</dbReference>
<evidence type="ECO:0000256" key="5">
    <source>
        <dbReference type="SAM" id="SignalP"/>
    </source>
</evidence>
<feature type="domain" description="Outer membrane protein beta-barrel" evidence="6">
    <location>
        <begin position="33"/>
        <end position="205"/>
    </location>
</feature>
<dbReference type="Proteomes" id="UP000613255">
    <property type="component" value="Unassembled WGS sequence"/>
</dbReference>
<dbReference type="AlphaFoldDB" id="A0A934HHL6"/>
<dbReference type="PANTHER" id="PTHR34001:SF3">
    <property type="entry name" value="BLL7405 PROTEIN"/>
    <property type="match status" value="1"/>
</dbReference>
<protein>
    <submittedName>
        <fullName evidence="7">Porin family protein</fullName>
    </submittedName>
</protein>
<accession>A0A934HHL6</accession>
<evidence type="ECO:0000256" key="1">
    <source>
        <dbReference type="ARBA" id="ARBA00004370"/>
    </source>
</evidence>
<dbReference type="RefSeq" id="WP_198684340.1">
    <property type="nucleotide sequence ID" value="NZ_JAEIJD010000001.1"/>
</dbReference>
<evidence type="ECO:0000313" key="8">
    <source>
        <dbReference type="Proteomes" id="UP000613255"/>
    </source>
</evidence>
<keyword evidence="3" id="KW-0472">Membrane</keyword>
<evidence type="ECO:0000259" key="6">
    <source>
        <dbReference type="Pfam" id="PF13505"/>
    </source>
</evidence>
<name>A0A934HHL6_9RHOB</name>
<dbReference type="SUPFAM" id="SSF56925">
    <property type="entry name" value="OMPA-like"/>
    <property type="match status" value="1"/>
</dbReference>
<keyword evidence="8" id="KW-1185">Reference proteome</keyword>
<evidence type="ECO:0000313" key="7">
    <source>
        <dbReference type="EMBL" id="MBI6628308.1"/>
    </source>
</evidence>
<dbReference type="EMBL" id="JAEIJD010000001">
    <property type="protein sequence ID" value="MBI6628308.1"/>
    <property type="molecule type" value="Genomic_DNA"/>
</dbReference>
<reference evidence="7" key="1">
    <citation type="submission" date="2020-12" db="EMBL/GenBank/DDBJ databases">
        <title>Pontibaca salina gen. nov., sp. nov., isolated from marine sediment.</title>
        <authorList>
            <person name="Bo J."/>
            <person name="Wang S."/>
            <person name="Song X."/>
            <person name="Du Z."/>
        </authorList>
    </citation>
    <scope>NUCLEOTIDE SEQUENCE</scope>
    <source>
        <strain evidence="7">S1109L</strain>
    </source>
</reference>
<comment type="subcellular location">
    <subcellularLocation>
        <location evidence="1">Membrane</location>
    </subcellularLocation>
</comment>
<dbReference type="InterPro" id="IPR051692">
    <property type="entry name" value="OMP-like"/>
</dbReference>
<keyword evidence="2 5" id="KW-0732">Signal</keyword>
<evidence type="ECO:0000256" key="4">
    <source>
        <dbReference type="ARBA" id="ARBA00038306"/>
    </source>
</evidence>
<dbReference type="Gene3D" id="2.40.160.20">
    <property type="match status" value="1"/>
</dbReference>
<gene>
    <name evidence="7" type="ORF">JAO82_00300</name>
</gene>
<evidence type="ECO:0000256" key="3">
    <source>
        <dbReference type="ARBA" id="ARBA00023136"/>
    </source>
</evidence>